<dbReference type="Gene3D" id="3.40.50.300">
    <property type="entry name" value="P-loop containing nucleotide triphosphate hydrolases"/>
    <property type="match status" value="1"/>
</dbReference>
<dbReference type="InterPro" id="IPR039421">
    <property type="entry name" value="Type_1_exporter"/>
</dbReference>
<proteinExistence type="predicted"/>
<dbReference type="PANTHER" id="PTHR24221">
    <property type="entry name" value="ATP-BINDING CASSETTE SUB-FAMILY B"/>
    <property type="match status" value="1"/>
</dbReference>
<dbReference type="InterPro" id="IPR027417">
    <property type="entry name" value="P-loop_NTPase"/>
</dbReference>
<gene>
    <name evidence="1" type="ORF">ACFQY8_07915</name>
</gene>
<comment type="caution">
    <text evidence="1">The sequence shown here is derived from an EMBL/GenBank/DDBJ whole genome shotgun (WGS) entry which is preliminary data.</text>
</comment>
<name>A0ABW2YAQ0_9BIFI</name>
<sequence>MSYEINDNLTTLSGSEKQRILLAHFFVYSAQFGILDEITAGLDIKTIRNIEEKLDEELCGYIYVSHRLDSGIMHHVNKIILVENMKIVGMGSPAEMMGHVEKLIQ</sequence>
<reference evidence="2" key="1">
    <citation type="journal article" date="2019" name="Int. J. Syst. Evol. Microbiol.">
        <title>The Global Catalogue of Microorganisms (GCM) 10K type strain sequencing project: providing services to taxonomists for standard genome sequencing and annotation.</title>
        <authorList>
            <consortium name="The Broad Institute Genomics Platform"/>
            <consortium name="The Broad Institute Genome Sequencing Center for Infectious Disease"/>
            <person name="Wu L."/>
            <person name="Ma J."/>
        </authorList>
    </citation>
    <scope>NUCLEOTIDE SEQUENCE [LARGE SCALE GENOMIC DNA]</scope>
    <source>
        <strain evidence="2">CCM 8604</strain>
    </source>
</reference>
<evidence type="ECO:0000313" key="1">
    <source>
        <dbReference type="EMBL" id="MFD0705666.1"/>
    </source>
</evidence>
<protein>
    <recommendedName>
        <fullName evidence="3">ABC transporter domain-containing protein</fullName>
    </recommendedName>
</protein>
<dbReference type="EMBL" id="JBHTHQ010000026">
    <property type="protein sequence ID" value="MFD0705666.1"/>
    <property type="molecule type" value="Genomic_DNA"/>
</dbReference>
<dbReference type="SUPFAM" id="SSF52540">
    <property type="entry name" value="P-loop containing nucleoside triphosphate hydrolases"/>
    <property type="match status" value="1"/>
</dbReference>
<dbReference type="PANTHER" id="PTHR24221:SF654">
    <property type="entry name" value="ATP-BINDING CASSETTE SUB-FAMILY B MEMBER 6"/>
    <property type="match status" value="1"/>
</dbReference>
<evidence type="ECO:0000313" key="2">
    <source>
        <dbReference type="Proteomes" id="UP001597036"/>
    </source>
</evidence>
<accession>A0ABW2YAQ0</accession>
<dbReference type="Proteomes" id="UP001597036">
    <property type="component" value="Unassembled WGS sequence"/>
</dbReference>
<evidence type="ECO:0008006" key="3">
    <source>
        <dbReference type="Google" id="ProtNLM"/>
    </source>
</evidence>
<keyword evidence="2" id="KW-1185">Reference proteome</keyword>
<dbReference type="RefSeq" id="WP_377939438.1">
    <property type="nucleotide sequence ID" value="NZ_JBHTHQ010000026.1"/>
</dbReference>
<organism evidence="1 2">
    <name type="scientific">Alloscardovia venturai</name>
    <dbReference type="NCBI Taxonomy" id="1769421"/>
    <lineage>
        <taxon>Bacteria</taxon>
        <taxon>Bacillati</taxon>
        <taxon>Actinomycetota</taxon>
        <taxon>Actinomycetes</taxon>
        <taxon>Bifidobacteriales</taxon>
        <taxon>Bifidobacteriaceae</taxon>
        <taxon>Alloscardovia</taxon>
    </lineage>
</organism>